<dbReference type="SUPFAM" id="SSF52467">
    <property type="entry name" value="DHS-like NAD/FAD-binding domain"/>
    <property type="match status" value="1"/>
</dbReference>
<evidence type="ECO:0000256" key="2">
    <source>
        <dbReference type="ARBA" id="ARBA00005025"/>
    </source>
</evidence>
<keyword evidence="7 9" id="KW-0100">Branched-chain amino acid biosynthesis</keyword>
<dbReference type="InterPro" id="IPR029061">
    <property type="entry name" value="THDP-binding"/>
</dbReference>
<dbReference type="InterPro" id="IPR012846">
    <property type="entry name" value="Acetolactate_synth_lsu"/>
</dbReference>
<evidence type="ECO:0000256" key="8">
    <source>
        <dbReference type="ARBA" id="ARBA00048670"/>
    </source>
</evidence>
<dbReference type="InterPro" id="IPR045229">
    <property type="entry name" value="TPP_enz"/>
</dbReference>
<dbReference type="Gene3D" id="3.40.50.1220">
    <property type="entry name" value="TPP-binding domain"/>
    <property type="match status" value="1"/>
</dbReference>
<keyword evidence="14" id="KW-1185">Reference proteome</keyword>
<evidence type="ECO:0000256" key="4">
    <source>
        <dbReference type="ARBA" id="ARBA00013145"/>
    </source>
</evidence>
<comment type="cofactor">
    <cofactor evidence="9">
        <name>Mg(2+)</name>
        <dbReference type="ChEBI" id="CHEBI:18420"/>
    </cofactor>
    <text evidence="9">Binds 1 Mg(2+) ion per subunit.</text>
</comment>
<keyword evidence="9" id="KW-0460">Magnesium</keyword>
<dbReference type="InterPro" id="IPR012000">
    <property type="entry name" value="Thiamin_PyroP_enz_cen_dom"/>
</dbReference>
<comment type="pathway">
    <text evidence="2 9">Amino-acid biosynthesis; L-valine biosynthesis; L-valine from pyruvate: step 1/4.</text>
</comment>
<evidence type="ECO:0000256" key="6">
    <source>
        <dbReference type="ARBA" id="ARBA00023052"/>
    </source>
</evidence>
<dbReference type="CDD" id="cd07035">
    <property type="entry name" value="TPP_PYR_POX_like"/>
    <property type="match status" value="1"/>
</dbReference>
<dbReference type="RefSeq" id="WP_235323289.1">
    <property type="nucleotide sequence ID" value="NZ_JAFBIT010000002.1"/>
</dbReference>
<dbReference type="InterPro" id="IPR029035">
    <property type="entry name" value="DHS-like_NAD/FAD-binding_dom"/>
</dbReference>
<sequence length="540" mass="58188">MISGAQMMVRCLEAEGVDTLFGYPGAAICPFYDKLYDSAIRHVLVRQEQNAAHAASGYARASGRPGVCVATSGPGALNLITGIATAYMDSIPIIAITGQINLEQLGRDVFQEADITGACESITKHSYLVKDAKELPRVFKEAFHIATTGRPGPVLIDVPIDVQQQEVEGPFRYPEKADIPGYKPTTQGHPMQIKRALAAIEAAQRPVICCGGGVVLAGAREEMTAFATNSGIPIVSTMMGIGVMPMHSPVYLGMIGSHGRSYANRAVREADLIILCGARVGDRAVAAPNQIAEQAKIIHIDIDPAEIGKNMHVDIPIVGDIRSILKTMAEKVHMTDRGDWINRVLGYKASFISRGTDRTDFVEPRSFIRQLSEMMEEDAILVADPGQSQIWAAINFTQREGRFLTSGGLGTMGYSIPAGLGAAIAKPRRQVVSVCGDGAFQMSMCELATVCQSHVPLKILIFDNARLGMVRELQDQLYNGRHCGTYMDGNPDFKALCGAYGIPARFAGSNAEAERYAVEMLAAKGPFVLICRTDPDTPTI</sequence>
<dbReference type="EC" id="2.2.1.6" evidence="4 9"/>
<accession>A0ABS9CM59</accession>
<organism evidence="13 14">
    <name type="scientific">Anaeromassilibacillus senegalensis</name>
    <dbReference type="NCBI Taxonomy" id="1673717"/>
    <lineage>
        <taxon>Bacteria</taxon>
        <taxon>Bacillati</taxon>
        <taxon>Bacillota</taxon>
        <taxon>Clostridia</taxon>
        <taxon>Eubacteriales</taxon>
        <taxon>Acutalibacteraceae</taxon>
        <taxon>Anaeromassilibacillus</taxon>
    </lineage>
</organism>
<comment type="catalytic activity">
    <reaction evidence="8 9">
        <text>2 pyruvate + H(+) = (2S)-2-acetolactate + CO2</text>
        <dbReference type="Rhea" id="RHEA:25249"/>
        <dbReference type="ChEBI" id="CHEBI:15361"/>
        <dbReference type="ChEBI" id="CHEBI:15378"/>
        <dbReference type="ChEBI" id="CHEBI:16526"/>
        <dbReference type="ChEBI" id="CHEBI:58476"/>
        <dbReference type="EC" id="2.2.1.6"/>
    </reaction>
</comment>
<comment type="similarity">
    <text evidence="3 9">Belongs to the TPP enzyme family.</text>
</comment>
<evidence type="ECO:0000259" key="11">
    <source>
        <dbReference type="Pfam" id="PF02775"/>
    </source>
</evidence>
<evidence type="ECO:0000259" key="12">
    <source>
        <dbReference type="Pfam" id="PF02776"/>
    </source>
</evidence>
<gene>
    <name evidence="13" type="primary">ilvB</name>
    <name evidence="13" type="ORF">JQM67_06395</name>
</gene>
<evidence type="ECO:0000313" key="13">
    <source>
        <dbReference type="EMBL" id="MCF2652226.1"/>
    </source>
</evidence>
<evidence type="ECO:0000256" key="7">
    <source>
        <dbReference type="ARBA" id="ARBA00023304"/>
    </source>
</evidence>
<dbReference type="NCBIfam" id="TIGR00118">
    <property type="entry name" value="acolac_lg"/>
    <property type="match status" value="1"/>
</dbReference>
<dbReference type="EMBL" id="JAFBIT010000002">
    <property type="protein sequence ID" value="MCF2652226.1"/>
    <property type="molecule type" value="Genomic_DNA"/>
</dbReference>
<dbReference type="Pfam" id="PF00205">
    <property type="entry name" value="TPP_enzyme_M"/>
    <property type="match status" value="1"/>
</dbReference>
<keyword evidence="5 9" id="KW-0028">Amino-acid biosynthesis</keyword>
<feature type="domain" description="Thiamine pyrophosphate enzyme TPP-binding" evidence="11">
    <location>
        <begin position="384"/>
        <end position="530"/>
    </location>
</feature>
<dbReference type="InterPro" id="IPR000399">
    <property type="entry name" value="TPP-bd_CS"/>
</dbReference>
<keyword evidence="9" id="KW-0479">Metal-binding</keyword>
<keyword evidence="9 13" id="KW-0808">Transferase</keyword>
<comment type="caution">
    <text evidence="13">The sequence shown here is derived from an EMBL/GenBank/DDBJ whole genome shotgun (WGS) entry which is preliminary data.</text>
</comment>
<evidence type="ECO:0000256" key="3">
    <source>
        <dbReference type="ARBA" id="ARBA00007812"/>
    </source>
</evidence>
<name>A0ABS9CM59_9FIRM</name>
<dbReference type="InterPro" id="IPR012001">
    <property type="entry name" value="Thiamin_PyroP_enz_TPP-bd_dom"/>
</dbReference>
<dbReference type="Gene3D" id="3.40.50.970">
    <property type="match status" value="2"/>
</dbReference>
<dbReference type="Proteomes" id="UP001299220">
    <property type="component" value="Unassembled WGS sequence"/>
</dbReference>
<dbReference type="GO" id="GO:0003984">
    <property type="term" value="F:acetolactate synthase activity"/>
    <property type="evidence" value="ECO:0007669"/>
    <property type="project" value="UniProtKB-EC"/>
</dbReference>
<dbReference type="Pfam" id="PF02775">
    <property type="entry name" value="TPP_enzyme_C"/>
    <property type="match status" value="1"/>
</dbReference>
<proteinExistence type="inferred from homology"/>
<comment type="pathway">
    <text evidence="1 9">Amino-acid biosynthesis; L-isoleucine biosynthesis; L-isoleucine from 2-oxobutanoate: step 1/4.</text>
</comment>
<dbReference type="PROSITE" id="PS00187">
    <property type="entry name" value="TPP_ENZYMES"/>
    <property type="match status" value="1"/>
</dbReference>
<dbReference type="SUPFAM" id="SSF52518">
    <property type="entry name" value="Thiamin diphosphate-binding fold (THDP-binding)"/>
    <property type="match status" value="2"/>
</dbReference>
<dbReference type="InterPro" id="IPR011766">
    <property type="entry name" value="TPP_enzyme_TPP-bd"/>
</dbReference>
<reference evidence="13 14" key="1">
    <citation type="submission" date="2020-12" db="EMBL/GenBank/DDBJ databases">
        <title>Whole genome sequences of gut porcine anaerobes.</title>
        <authorList>
            <person name="Kubasova T."/>
            <person name="Jahodarova E."/>
            <person name="Rychlik I."/>
        </authorList>
    </citation>
    <scope>NUCLEOTIDE SEQUENCE [LARGE SCALE GENOMIC DNA]</scope>
    <source>
        <strain evidence="13 14">An867</strain>
    </source>
</reference>
<comment type="cofactor">
    <cofactor evidence="9">
        <name>thiamine diphosphate</name>
        <dbReference type="ChEBI" id="CHEBI:58937"/>
    </cofactor>
    <text evidence="9">Binds 1 thiamine pyrophosphate per subunit.</text>
</comment>
<feature type="domain" description="Thiamine pyrophosphate enzyme central" evidence="10">
    <location>
        <begin position="193"/>
        <end position="327"/>
    </location>
</feature>
<evidence type="ECO:0000256" key="5">
    <source>
        <dbReference type="ARBA" id="ARBA00022605"/>
    </source>
</evidence>
<keyword evidence="6 9" id="KW-0786">Thiamine pyrophosphate</keyword>
<dbReference type="PANTHER" id="PTHR18968">
    <property type="entry name" value="THIAMINE PYROPHOSPHATE ENZYMES"/>
    <property type="match status" value="1"/>
</dbReference>
<evidence type="ECO:0000313" key="14">
    <source>
        <dbReference type="Proteomes" id="UP001299220"/>
    </source>
</evidence>
<evidence type="ECO:0000259" key="10">
    <source>
        <dbReference type="Pfam" id="PF00205"/>
    </source>
</evidence>
<protein>
    <recommendedName>
        <fullName evidence="4 9">Acetolactate synthase</fullName>
        <ecNumber evidence="4 9">2.2.1.6</ecNumber>
    </recommendedName>
</protein>
<evidence type="ECO:0000256" key="9">
    <source>
        <dbReference type="RuleBase" id="RU003591"/>
    </source>
</evidence>
<dbReference type="PANTHER" id="PTHR18968:SF13">
    <property type="entry name" value="ACETOLACTATE SYNTHASE CATALYTIC SUBUNIT, MITOCHONDRIAL"/>
    <property type="match status" value="1"/>
</dbReference>
<evidence type="ECO:0000256" key="1">
    <source>
        <dbReference type="ARBA" id="ARBA00004974"/>
    </source>
</evidence>
<feature type="domain" description="Thiamine pyrophosphate enzyme N-terminal TPP-binding" evidence="12">
    <location>
        <begin position="3"/>
        <end position="115"/>
    </location>
</feature>
<dbReference type="Pfam" id="PF02776">
    <property type="entry name" value="TPP_enzyme_N"/>
    <property type="match status" value="1"/>
</dbReference>